<comment type="caution">
    <text evidence="1">The sequence shown here is derived from an EMBL/GenBank/DDBJ whole genome shotgun (WGS) entry which is preliminary data.</text>
</comment>
<evidence type="ECO:0000313" key="1">
    <source>
        <dbReference type="EMBL" id="MBW4465374.1"/>
    </source>
</evidence>
<dbReference type="AlphaFoldDB" id="A0A951U458"/>
<dbReference type="EMBL" id="JAHHHV010000040">
    <property type="protein sequence ID" value="MBW4465374.1"/>
    <property type="molecule type" value="Genomic_DNA"/>
</dbReference>
<protein>
    <submittedName>
        <fullName evidence="1">Uncharacterized protein</fullName>
    </submittedName>
</protein>
<dbReference type="Proteomes" id="UP000707356">
    <property type="component" value="Unassembled WGS sequence"/>
</dbReference>
<evidence type="ECO:0000313" key="2">
    <source>
        <dbReference type="Proteomes" id="UP000707356"/>
    </source>
</evidence>
<reference evidence="1" key="1">
    <citation type="submission" date="2021-05" db="EMBL/GenBank/DDBJ databases">
        <authorList>
            <person name="Pietrasiak N."/>
            <person name="Ward R."/>
            <person name="Stajich J.E."/>
            <person name="Kurbessoian T."/>
        </authorList>
    </citation>
    <scope>NUCLEOTIDE SEQUENCE</scope>
    <source>
        <strain evidence="1">GSE-TBD4-15B</strain>
    </source>
</reference>
<organism evidence="1 2">
    <name type="scientific">Pegethrix bostrychoides GSE-TBD4-15B</name>
    <dbReference type="NCBI Taxonomy" id="2839662"/>
    <lineage>
        <taxon>Bacteria</taxon>
        <taxon>Bacillati</taxon>
        <taxon>Cyanobacteriota</taxon>
        <taxon>Cyanophyceae</taxon>
        <taxon>Oculatellales</taxon>
        <taxon>Oculatellaceae</taxon>
        <taxon>Pegethrix</taxon>
    </lineage>
</organism>
<reference evidence="1" key="2">
    <citation type="journal article" date="2022" name="Microbiol. Resour. Announc.">
        <title>Metagenome Sequencing to Explore Phylogenomics of Terrestrial Cyanobacteria.</title>
        <authorList>
            <person name="Ward R.D."/>
            <person name="Stajich J.E."/>
            <person name="Johansen J.R."/>
            <person name="Huntemann M."/>
            <person name="Clum A."/>
            <person name="Foster B."/>
            <person name="Foster B."/>
            <person name="Roux S."/>
            <person name="Palaniappan K."/>
            <person name="Varghese N."/>
            <person name="Mukherjee S."/>
            <person name="Reddy T.B.K."/>
            <person name="Daum C."/>
            <person name="Copeland A."/>
            <person name="Chen I.A."/>
            <person name="Ivanova N.N."/>
            <person name="Kyrpides N.C."/>
            <person name="Shapiro N."/>
            <person name="Eloe-Fadrosh E.A."/>
            <person name="Pietrasiak N."/>
        </authorList>
    </citation>
    <scope>NUCLEOTIDE SEQUENCE</scope>
    <source>
        <strain evidence="1">GSE-TBD4-15B</strain>
    </source>
</reference>
<gene>
    <name evidence="1" type="ORF">KME07_08030</name>
</gene>
<proteinExistence type="predicted"/>
<name>A0A951U458_9CYAN</name>
<sequence>MNTERRPRKSWMGWEEEGKYPNVIIEVLSNMIARAEDFLSLGLCKSCSVPYAFQTGELYSQ</sequence>
<accession>A0A951U458</accession>